<dbReference type="InterPro" id="IPR050553">
    <property type="entry name" value="Thioredoxin_ResA/DsbE_sf"/>
</dbReference>
<dbReference type="InterPro" id="IPR036249">
    <property type="entry name" value="Thioredoxin-like_sf"/>
</dbReference>
<dbReference type="SUPFAM" id="SSF52833">
    <property type="entry name" value="Thioredoxin-like"/>
    <property type="match status" value="1"/>
</dbReference>
<organism evidence="3 4">
    <name type="scientific">Salsuginibacillus halophilus</name>
    <dbReference type="NCBI Taxonomy" id="517424"/>
    <lineage>
        <taxon>Bacteria</taxon>
        <taxon>Bacillati</taxon>
        <taxon>Bacillota</taxon>
        <taxon>Bacilli</taxon>
        <taxon>Bacillales</taxon>
        <taxon>Bacillaceae</taxon>
        <taxon>Salsuginibacillus</taxon>
    </lineage>
</organism>
<dbReference type="GO" id="GO:0016209">
    <property type="term" value="F:antioxidant activity"/>
    <property type="evidence" value="ECO:0007669"/>
    <property type="project" value="InterPro"/>
</dbReference>
<sequence length="155" mass="17740">MGMKLRSEMPNLEGATMWLNGEVNKDELIGEKPTLIHFWSVSCGMCKESMPSINEFRDEYSEDLNVISVHMPRSEKDLDLETIKENVNTYGITQPTFVDNDHKLTDAFANEYVPAYYVFDKDGELRHFQAGGGGMKMLTKRVNRVLDKQKQDPNS</sequence>
<evidence type="ECO:0000259" key="2">
    <source>
        <dbReference type="PROSITE" id="PS51352"/>
    </source>
</evidence>
<dbReference type="Gene3D" id="3.40.30.10">
    <property type="entry name" value="Glutaredoxin"/>
    <property type="match status" value="1"/>
</dbReference>
<dbReference type="EMBL" id="PYAV01000002">
    <property type="protein sequence ID" value="PSL50860.1"/>
    <property type="molecule type" value="Genomic_DNA"/>
</dbReference>
<dbReference type="GO" id="GO:0016491">
    <property type="term" value="F:oxidoreductase activity"/>
    <property type="evidence" value="ECO:0007669"/>
    <property type="project" value="InterPro"/>
</dbReference>
<evidence type="ECO:0000313" key="4">
    <source>
        <dbReference type="Proteomes" id="UP000242310"/>
    </source>
</evidence>
<dbReference type="PROSITE" id="PS51352">
    <property type="entry name" value="THIOREDOXIN_2"/>
    <property type="match status" value="1"/>
</dbReference>
<protein>
    <submittedName>
        <fullName evidence="3">Thiol-disulfide isomerase/thioredoxin</fullName>
    </submittedName>
</protein>
<comment type="caution">
    <text evidence="3">The sequence shown here is derived from an EMBL/GenBank/DDBJ whole genome shotgun (WGS) entry which is preliminary data.</text>
</comment>
<feature type="domain" description="Thioredoxin" evidence="2">
    <location>
        <begin position="3"/>
        <end position="147"/>
    </location>
</feature>
<keyword evidence="4" id="KW-1185">Reference proteome</keyword>
<dbReference type="InterPro" id="IPR000866">
    <property type="entry name" value="AhpC/TSA"/>
</dbReference>
<dbReference type="PANTHER" id="PTHR42852:SF12">
    <property type="entry name" value="THIOL-DISULFIDE OXIDOREDUCTASE YKUV"/>
    <property type="match status" value="1"/>
</dbReference>
<dbReference type="Pfam" id="PF00578">
    <property type="entry name" value="AhpC-TSA"/>
    <property type="match status" value="1"/>
</dbReference>
<keyword evidence="1" id="KW-1015">Disulfide bond</keyword>
<keyword evidence="3" id="KW-0413">Isomerase</keyword>
<dbReference type="AlphaFoldDB" id="A0A2P8HXA9"/>
<dbReference type="OrthoDB" id="9811352at2"/>
<proteinExistence type="predicted"/>
<dbReference type="CDD" id="cd02966">
    <property type="entry name" value="TlpA_like_family"/>
    <property type="match status" value="1"/>
</dbReference>
<gene>
    <name evidence="3" type="ORF">B0H94_102136</name>
</gene>
<dbReference type="PANTHER" id="PTHR42852">
    <property type="entry name" value="THIOL:DISULFIDE INTERCHANGE PROTEIN DSBE"/>
    <property type="match status" value="1"/>
</dbReference>
<name>A0A2P8HXA9_9BACI</name>
<accession>A0A2P8HXA9</accession>
<evidence type="ECO:0000256" key="1">
    <source>
        <dbReference type="ARBA" id="ARBA00023157"/>
    </source>
</evidence>
<evidence type="ECO:0000313" key="3">
    <source>
        <dbReference type="EMBL" id="PSL50860.1"/>
    </source>
</evidence>
<dbReference type="GO" id="GO:0016853">
    <property type="term" value="F:isomerase activity"/>
    <property type="evidence" value="ECO:0007669"/>
    <property type="project" value="UniProtKB-KW"/>
</dbReference>
<dbReference type="Proteomes" id="UP000242310">
    <property type="component" value="Unassembled WGS sequence"/>
</dbReference>
<reference evidence="3 4" key="1">
    <citation type="submission" date="2018-03" db="EMBL/GenBank/DDBJ databases">
        <title>Genomic Encyclopedia of Type Strains, Phase III (KMG-III): the genomes of soil and plant-associated and newly described type strains.</title>
        <authorList>
            <person name="Whitman W."/>
        </authorList>
    </citation>
    <scope>NUCLEOTIDE SEQUENCE [LARGE SCALE GENOMIC DNA]</scope>
    <source>
        <strain evidence="3 4">CGMCC 1.07653</strain>
    </source>
</reference>
<dbReference type="InterPro" id="IPR013766">
    <property type="entry name" value="Thioredoxin_domain"/>
</dbReference>
<dbReference type="RefSeq" id="WP_106587581.1">
    <property type="nucleotide sequence ID" value="NZ_PYAV01000002.1"/>
</dbReference>